<dbReference type="GO" id="GO:0098632">
    <property type="term" value="F:cell-cell adhesion mediator activity"/>
    <property type="evidence" value="ECO:0007669"/>
    <property type="project" value="TreeGrafter"/>
</dbReference>
<proteinExistence type="predicted"/>
<dbReference type="PROSITE" id="PS50835">
    <property type="entry name" value="IG_LIKE"/>
    <property type="match status" value="3"/>
</dbReference>
<dbReference type="SUPFAM" id="SSF48726">
    <property type="entry name" value="Immunoglobulin"/>
    <property type="match status" value="3"/>
</dbReference>
<name>A0AA35SIH8_GEOBA</name>
<feature type="domain" description="Ig-like" evidence="5">
    <location>
        <begin position="482"/>
        <end position="575"/>
    </location>
</feature>
<evidence type="ECO:0000259" key="5">
    <source>
        <dbReference type="PROSITE" id="PS50835"/>
    </source>
</evidence>
<evidence type="ECO:0000256" key="4">
    <source>
        <dbReference type="SAM" id="SignalP"/>
    </source>
</evidence>
<dbReference type="InterPro" id="IPR003598">
    <property type="entry name" value="Ig_sub2"/>
</dbReference>
<evidence type="ECO:0000313" key="7">
    <source>
        <dbReference type="EMBL" id="CAI8030064.1"/>
    </source>
</evidence>
<feature type="chain" id="PRO_5041233733" evidence="4">
    <location>
        <begin position="26"/>
        <end position="610"/>
    </location>
</feature>
<keyword evidence="2" id="KW-0393">Immunoglobulin domain</keyword>
<sequence length="610" mass="65581">MVVLSYVPFAFLGCLLLQTCGGSSAEVDQLQLCSEHYSPVVGLQYTYDANGTGVFSTTCQRADASSPFSAASPSSVYSIPGLVELTSGCLHHTVVSGLVPPQADGEPAGSGEKEAGRSGEGVIRVASCVRSPVGASLDHCSWTRWLGRPGEGVSVPPLPHPWVLRSVLSHSVRRAHRYKLEVCHLTGLASSPSLTHSCHLPNIPNGTIPKISHTYSITKSHAPFRIKINLACDDGYHLKKTFRTAECQNGSWTQLPVCLECVNGVCEGEVTAPVITNSRVMVGFVAGSNLTLDCEVVKGHPKPSLSWHRVLLPSGVRVPLIDHTHFVTHANGSLTILNVSDMDSGPYACLVWNRVGSDLAYTHLYNTHPDGTGPPSIYNWSPLHVVSLSTPHTPTPSHLHCRAHSYPPPIVSWSILPLSPPFSPLPLPSSSSISPLWNGTLVFDPVRTQDTGIYRCEATNLFGTVSMETILFVDAAPDEAAPVITSANWSKSYTSPVGARLEMSCSASSAHQDSPLTFLWMMKGRVVPMSGSRVWQNGNGTLVFDEVLSQDKGLYWCVVWNNGGVAMEMTRLMITNSTEEPRPPSATDSAPLNHCLSLIAIVSLVTLIIS</sequence>
<dbReference type="SMART" id="SM00408">
    <property type="entry name" value="IGc2"/>
    <property type="match status" value="3"/>
</dbReference>
<feature type="signal peptide" evidence="4">
    <location>
        <begin position="1"/>
        <end position="25"/>
    </location>
</feature>
<dbReference type="PANTHER" id="PTHR10075">
    <property type="entry name" value="BASIGIN RELATED"/>
    <property type="match status" value="1"/>
</dbReference>
<dbReference type="InterPro" id="IPR013783">
    <property type="entry name" value="Ig-like_fold"/>
</dbReference>
<evidence type="ECO:0000259" key="6">
    <source>
        <dbReference type="PROSITE" id="PS50923"/>
    </source>
</evidence>
<feature type="domain" description="Ig-like" evidence="5">
    <location>
        <begin position="273"/>
        <end position="360"/>
    </location>
</feature>
<evidence type="ECO:0000256" key="3">
    <source>
        <dbReference type="PROSITE-ProRule" id="PRU00302"/>
    </source>
</evidence>
<comment type="caution">
    <text evidence="3">Lacks conserved residue(s) required for the propagation of feature annotation.</text>
</comment>
<evidence type="ECO:0000313" key="8">
    <source>
        <dbReference type="Proteomes" id="UP001174909"/>
    </source>
</evidence>
<reference evidence="7" key="1">
    <citation type="submission" date="2023-03" db="EMBL/GenBank/DDBJ databases">
        <authorList>
            <person name="Steffen K."/>
            <person name="Cardenas P."/>
        </authorList>
    </citation>
    <scope>NUCLEOTIDE SEQUENCE</scope>
</reference>
<dbReference type="PANTHER" id="PTHR10075:SF100">
    <property type="entry name" value="FASCICLIN-2"/>
    <property type="match status" value="1"/>
</dbReference>
<dbReference type="GO" id="GO:0007156">
    <property type="term" value="P:homophilic cell adhesion via plasma membrane adhesion molecules"/>
    <property type="evidence" value="ECO:0007669"/>
    <property type="project" value="TreeGrafter"/>
</dbReference>
<keyword evidence="8" id="KW-1185">Reference proteome</keyword>
<dbReference type="CDD" id="cd00096">
    <property type="entry name" value="Ig"/>
    <property type="match status" value="2"/>
</dbReference>
<evidence type="ECO:0000256" key="2">
    <source>
        <dbReference type="ARBA" id="ARBA00023319"/>
    </source>
</evidence>
<dbReference type="InterPro" id="IPR003599">
    <property type="entry name" value="Ig_sub"/>
</dbReference>
<dbReference type="SMART" id="SM00032">
    <property type="entry name" value="CCP"/>
    <property type="match status" value="1"/>
</dbReference>
<dbReference type="PROSITE" id="PS50923">
    <property type="entry name" value="SUSHI"/>
    <property type="match status" value="1"/>
</dbReference>
<keyword evidence="4" id="KW-0732">Signal</keyword>
<dbReference type="GO" id="GO:0005886">
    <property type="term" value="C:plasma membrane"/>
    <property type="evidence" value="ECO:0007669"/>
    <property type="project" value="TreeGrafter"/>
</dbReference>
<comment type="caution">
    <text evidence="7">The sequence shown here is derived from an EMBL/GenBank/DDBJ whole genome shotgun (WGS) entry which is preliminary data.</text>
</comment>
<dbReference type="InterPro" id="IPR000436">
    <property type="entry name" value="Sushi_SCR_CCP_dom"/>
</dbReference>
<dbReference type="Gene3D" id="2.10.70.10">
    <property type="entry name" value="Complement Module, domain 1"/>
    <property type="match status" value="1"/>
</dbReference>
<keyword evidence="1" id="KW-1015">Disulfide bond</keyword>
<dbReference type="Pfam" id="PF13927">
    <property type="entry name" value="Ig_3"/>
    <property type="match status" value="3"/>
</dbReference>
<feature type="domain" description="Sushi" evidence="6">
    <location>
        <begin position="196"/>
        <end position="260"/>
    </location>
</feature>
<organism evidence="7 8">
    <name type="scientific">Geodia barretti</name>
    <name type="common">Barrett's horny sponge</name>
    <dbReference type="NCBI Taxonomy" id="519541"/>
    <lineage>
        <taxon>Eukaryota</taxon>
        <taxon>Metazoa</taxon>
        <taxon>Porifera</taxon>
        <taxon>Demospongiae</taxon>
        <taxon>Heteroscleromorpha</taxon>
        <taxon>Tetractinellida</taxon>
        <taxon>Astrophorina</taxon>
        <taxon>Geodiidae</taxon>
        <taxon>Geodia</taxon>
    </lineage>
</organism>
<dbReference type="AlphaFoldDB" id="A0AA35SIH8"/>
<gene>
    <name evidence="7" type="ORF">GBAR_LOCUS17032</name>
</gene>
<dbReference type="InterPro" id="IPR035976">
    <property type="entry name" value="Sushi/SCR/CCP_sf"/>
</dbReference>
<dbReference type="Pfam" id="PF00084">
    <property type="entry name" value="Sushi"/>
    <property type="match status" value="1"/>
</dbReference>
<dbReference type="SUPFAM" id="SSF57535">
    <property type="entry name" value="Complement control module/SCR domain"/>
    <property type="match status" value="1"/>
</dbReference>
<dbReference type="SMART" id="SM00409">
    <property type="entry name" value="IG"/>
    <property type="match status" value="3"/>
</dbReference>
<dbReference type="Gene3D" id="2.60.40.10">
    <property type="entry name" value="Immunoglobulins"/>
    <property type="match status" value="3"/>
</dbReference>
<dbReference type="EMBL" id="CASHTH010002455">
    <property type="protein sequence ID" value="CAI8030064.1"/>
    <property type="molecule type" value="Genomic_DNA"/>
</dbReference>
<accession>A0AA35SIH8</accession>
<dbReference type="InterPro" id="IPR007110">
    <property type="entry name" value="Ig-like_dom"/>
</dbReference>
<evidence type="ECO:0000256" key="1">
    <source>
        <dbReference type="ARBA" id="ARBA00023157"/>
    </source>
</evidence>
<dbReference type="InterPro" id="IPR036179">
    <property type="entry name" value="Ig-like_dom_sf"/>
</dbReference>
<keyword evidence="3" id="KW-0768">Sushi</keyword>
<feature type="domain" description="Ig-like" evidence="5">
    <location>
        <begin position="375"/>
        <end position="474"/>
    </location>
</feature>
<protein>
    <submittedName>
        <fullName evidence="7">Hemicentin-2</fullName>
    </submittedName>
</protein>
<dbReference type="Proteomes" id="UP001174909">
    <property type="component" value="Unassembled WGS sequence"/>
</dbReference>